<evidence type="ECO:0000313" key="9">
    <source>
        <dbReference type="EMBL" id="WAW14166.1"/>
    </source>
</evidence>
<keyword evidence="4 7" id="KW-0812">Transmembrane</keyword>
<gene>
    <name evidence="9" type="ORF">O0R46_06035</name>
</gene>
<dbReference type="PANTHER" id="PTHR32309">
    <property type="entry name" value="TYROSINE-PROTEIN KINASE"/>
    <property type="match status" value="1"/>
</dbReference>
<dbReference type="PANTHER" id="PTHR32309:SF13">
    <property type="entry name" value="FERRIC ENTEROBACTIN TRANSPORT PROTEIN FEPE"/>
    <property type="match status" value="1"/>
</dbReference>
<dbReference type="InterPro" id="IPR050445">
    <property type="entry name" value="Bact_polysacc_biosynth/exp"/>
</dbReference>
<proteinExistence type="inferred from homology"/>
<dbReference type="EMBL" id="CP114052">
    <property type="protein sequence ID" value="WAW14166.1"/>
    <property type="molecule type" value="Genomic_DNA"/>
</dbReference>
<feature type="transmembrane region" description="Helical" evidence="7">
    <location>
        <begin position="175"/>
        <end position="196"/>
    </location>
</feature>
<sequence>MEQEIDLLEIWQAIRKRIIFILLSMIIVGGLTFAVNKLIIPAKYEAKTTMIIGKPNDTSANQNNIEFNDVMVNQKLVTTYSEIIKSRSIADQVIKILDLKNFDMARYHGMISVNAIKDTEVLSVSVVDTIPARAMDMANTTAQIFQKEVKGIMNIDNVKILDEATLPKKPVSPNVLRNTIIGALIAGITASFIAVFRELNKDTYSSTQQLQNEFGISVIGVIPNVKRGEN</sequence>
<dbReference type="Proteomes" id="UP001164187">
    <property type="component" value="Chromosome"/>
</dbReference>
<keyword evidence="10" id="KW-1185">Reference proteome</keyword>
<evidence type="ECO:0000256" key="5">
    <source>
        <dbReference type="ARBA" id="ARBA00022989"/>
    </source>
</evidence>
<evidence type="ECO:0000256" key="3">
    <source>
        <dbReference type="ARBA" id="ARBA00022475"/>
    </source>
</evidence>
<keyword evidence="6 7" id="KW-0472">Membrane</keyword>
<evidence type="ECO:0000256" key="7">
    <source>
        <dbReference type="SAM" id="Phobius"/>
    </source>
</evidence>
<comment type="similarity">
    <text evidence="2">Belongs to the CpsC/CapA family.</text>
</comment>
<keyword evidence="3" id="KW-1003">Cell membrane</keyword>
<evidence type="ECO:0000256" key="1">
    <source>
        <dbReference type="ARBA" id="ARBA00004651"/>
    </source>
</evidence>
<comment type="subcellular location">
    <subcellularLocation>
        <location evidence="1">Cell membrane</location>
        <topology evidence="1">Multi-pass membrane protein</topology>
    </subcellularLocation>
</comment>
<dbReference type="InterPro" id="IPR003856">
    <property type="entry name" value="LPS_length_determ_N"/>
</dbReference>
<accession>A0ABY7JMU6</accession>
<evidence type="ECO:0000259" key="8">
    <source>
        <dbReference type="Pfam" id="PF02706"/>
    </source>
</evidence>
<evidence type="ECO:0000256" key="6">
    <source>
        <dbReference type="ARBA" id="ARBA00023136"/>
    </source>
</evidence>
<evidence type="ECO:0000313" key="10">
    <source>
        <dbReference type="Proteomes" id="UP001164187"/>
    </source>
</evidence>
<reference evidence="9" key="1">
    <citation type="submission" date="2022-12" db="EMBL/GenBank/DDBJ databases">
        <title>Peptostreptococcus.</title>
        <authorList>
            <person name="Lee S.H."/>
        </authorList>
    </citation>
    <scope>NUCLEOTIDE SEQUENCE</scope>
    <source>
        <strain evidence="9">CBA3647</strain>
    </source>
</reference>
<evidence type="ECO:0000256" key="4">
    <source>
        <dbReference type="ARBA" id="ARBA00022692"/>
    </source>
</evidence>
<feature type="transmembrane region" description="Helical" evidence="7">
    <location>
        <begin position="18"/>
        <end position="40"/>
    </location>
</feature>
<organism evidence="9 10">
    <name type="scientific">Peptostreptococcus equinus</name>
    <dbReference type="NCBI Taxonomy" id="3003601"/>
    <lineage>
        <taxon>Bacteria</taxon>
        <taxon>Bacillati</taxon>
        <taxon>Bacillota</taxon>
        <taxon>Clostridia</taxon>
        <taxon>Peptostreptococcales</taxon>
        <taxon>Peptostreptococcaceae</taxon>
        <taxon>Peptostreptococcus</taxon>
    </lineage>
</organism>
<evidence type="ECO:0000256" key="2">
    <source>
        <dbReference type="ARBA" id="ARBA00006683"/>
    </source>
</evidence>
<dbReference type="RefSeq" id="WP_269310828.1">
    <property type="nucleotide sequence ID" value="NZ_CP114052.1"/>
</dbReference>
<protein>
    <submittedName>
        <fullName evidence="9">Wzz/FepE/Etk N-terminal domain-containing protein</fullName>
    </submittedName>
</protein>
<dbReference type="Pfam" id="PF02706">
    <property type="entry name" value="Wzz"/>
    <property type="match status" value="1"/>
</dbReference>
<keyword evidence="5 7" id="KW-1133">Transmembrane helix</keyword>
<name>A0ABY7JMU6_9FIRM</name>
<feature type="domain" description="Polysaccharide chain length determinant N-terminal" evidence="8">
    <location>
        <begin position="3"/>
        <end position="95"/>
    </location>
</feature>